<sequence>MTQQLIKFTLISITTILHHLVINFIHFFEHFINGSLKLENDIQNESNKINKETGKHSHSELFGALGDSLGSTDFIKKVYEPENLKEEITLDNVMKRIQNKKMNRISYSKEISFLASHFYQLNLSENSSDPNNIIQVMFQIFDINDFEELVSNKHLRIQDEDSLFNFIDLIIQIKGTENLFLFDYIEFQYLNVEKINRFKIYFEQINEQYQIIHPKLFSSLFRRLSIDISRYNTTHQNDRQKFSQSFEIFKYLSNKTGGNIVSNNTISVSHSMKELGTIENLFDLSPNKYLRLRLHNGSCNILIDMKENKINIQKYIFSMPSSQT</sequence>
<keyword evidence="3" id="KW-1185">Reference proteome</keyword>
<dbReference type="RefSeq" id="XP_068359545.1">
    <property type="nucleotide sequence ID" value="XM_068492600.1"/>
</dbReference>
<dbReference type="AlphaFoldDB" id="A0A1J4K4N6"/>
<gene>
    <name evidence="2" type="ORF">TRFO_05620</name>
</gene>
<dbReference type="Proteomes" id="UP000179807">
    <property type="component" value="Unassembled WGS sequence"/>
</dbReference>
<evidence type="ECO:0000256" key="1">
    <source>
        <dbReference type="SAM" id="Phobius"/>
    </source>
</evidence>
<proteinExistence type="predicted"/>
<dbReference type="GeneID" id="94827304"/>
<comment type="caution">
    <text evidence="2">The sequence shown here is derived from an EMBL/GenBank/DDBJ whole genome shotgun (WGS) entry which is preliminary data.</text>
</comment>
<feature type="transmembrane region" description="Helical" evidence="1">
    <location>
        <begin position="6"/>
        <end position="28"/>
    </location>
</feature>
<reference evidence="2" key="1">
    <citation type="submission" date="2016-10" db="EMBL/GenBank/DDBJ databases">
        <authorList>
            <person name="Benchimol M."/>
            <person name="Almeida L.G."/>
            <person name="Vasconcelos A.T."/>
            <person name="Perreira-Neves A."/>
            <person name="Rosa I.A."/>
            <person name="Tasca T."/>
            <person name="Bogo M.R."/>
            <person name="de Souza W."/>
        </authorList>
    </citation>
    <scope>NUCLEOTIDE SEQUENCE [LARGE SCALE GENOMIC DNA]</scope>
    <source>
        <strain evidence="2">K</strain>
    </source>
</reference>
<dbReference type="EMBL" id="MLAK01000727">
    <property type="protein sequence ID" value="OHT06409.1"/>
    <property type="molecule type" value="Genomic_DNA"/>
</dbReference>
<keyword evidence="1" id="KW-0472">Membrane</keyword>
<keyword evidence="1" id="KW-1133">Transmembrane helix</keyword>
<evidence type="ECO:0000313" key="3">
    <source>
        <dbReference type="Proteomes" id="UP000179807"/>
    </source>
</evidence>
<evidence type="ECO:0000313" key="2">
    <source>
        <dbReference type="EMBL" id="OHT06409.1"/>
    </source>
</evidence>
<keyword evidence="1" id="KW-0812">Transmembrane</keyword>
<dbReference type="VEuPathDB" id="TrichDB:TRFO_05620"/>
<name>A0A1J4K4N6_9EUKA</name>
<protein>
    <submittedName>
        <fullName evidence="2">Uncharacterized protein</fullName>
    </submittedName>
</protein>
<organism evidence="2 3">
    <name type="scientific">Tritrichomonas foetus</name>
    <dbReference type="NCBI Taxonomy" id="1144522"/>
    <lineage>
        <taxon>Eukaryota</taxon>
        <taxon>Metamonada</taxon>
        <taxon>Parabasalia</taxon>
        <taxon>Tritrichomonadida</taxon>
        <taxon>Tritrichomonadidae</taxon>
        <taxon>Tritrichomonas</taxon>
    </lineage>
</organism>
<accession>A0A1J4K4N6</accession>